<evidence type="ECO:0000256" key="7">
    <source>
        <dbReference type="ARBA" id="ARBA00023170"/>
    </source>
</evidence>
<feature type="disulfide bond" evidence="9">
    <location>
        <begin position="59"/>
        <end position="71"/>
    </location>
</feature>
<reference evidence="10 11" key="1">
    <citation type="journal article" date="2018" name="Gigascience">
        <title>Genomes of trombidid mites reveal novel predicted allergens and laterally-transferred genes associated with secondary metabolism.</title>
        <authorList>
            <person name="Dong X."/>
            <person name="Chaisiri K."/>
            <person name="Xia D."/>
            <person name="Armstrong S.D."/>
            <person name="Fang Y."/>
            <person name="Donnelly M.J."/>
            <person name="Kadowaki T."/>
            <person name="McGarry J.W."/>
            <person name="Darby A.C."/>
            <person name="Makepeace B.L."/>
        </authorList>
    </citation>
    <scope>NUCLEOTIDE SEQUENCE [LARGE SCALE GENOMIC DNA]</scope>
    <source>
        <strain evidence="10">UoL-WK</strain>
    </source>
</reference>
<dbReference type="OrthoDB" id="9978656at2759"/>
<comment type="subcellular location">
    <subcellularLocation>
        <location evidence="1">Membrane</location>
        <topology evidence="1">Single-pass membrane protein</topology>
    </subcellularLocation>
</comment>
<keyword evidence="11" id="KW-1185">Reference proteome</keyword>
<dbReference type="Proteomes" id="UP000285301">
    <property type="component" value="Unassembled WGS sequence"/>
</dbReference>
<dbReference type="EMBL" id="NCKU01005895">
    <property type="protein sequence ID" value="RWS04062.1"/>
    <property type="molecule type" value="Genomic_DNA"/>
</dbReference>
<keyword evidence="8" id="KW-0325">Glycoprotein</keyword>
<dbReference type="PANTHER" id="PTHR22722:SF5">
    <property type="entry name" value="LOW-DENSITY LIPOPROTEIN RECEPTOR-RELATED PROTEIN 1B"/>
    <property type="match status" value="1"/>
</dbReference>
<feature type="non-terminal residue" evidence="10">
    <location>
        <position position="146"/>
    </location>
</feature>
<feature type="non-terminal residue" evidence="10">
    <location>
        <position position="1"/>
    </location>
</feature>
<dbReference type="CDD" id="cd00112">
    <property type="entry name" value="LDLa"/>
    <property type="match status" value="1"/>
</dbReference>
<dbReference type="PANTHER" id="PTHR22722">
    <property type="entry name" value="LOW-DENSITY LIPOPROTEIN RECEPTOR-RELATED PROTEIN 2-RELATED"/>
    <property type="match status" value="1"/>
</dbReference>
<gene>
    <name evidence="10" type="ORF">B4U79_10794</name>
</gene>
<evidence type="ECO:0000256" key="5">
    <source>
        <dbReference type="ARBA" id="ARBA00023136"/>
    </source>
</evidence>
<evidence type="ECO:0000256" key="9">
    <source>
        <dbReference type="PROSITE-ProRule" id="PRU00124"/>
    </source>
</evidence>
<feature type="disulfide bond" evidence="9">
    <location>
        <begin position="66"/>
        <end position="84"/>
    </location>
</feature>
<dbReference type="STRING" id="1965070.A0A443QM13"/>
<dbReference type="GO" id="GO:0043235">
    <property type="term" value="C:receptor complex"/>
    <property type="evidence" value="ECO:0007669"/>
    <property type="project" value="TreeGrafter"/>
</dbReference>
<protein>
    <submittedName>
        <fullName evidence="10">G-protein coupled receptor GRL101-like protein</fullName>
    </submittedName>
</protein>
<dbReference type="PRINTS" id="PR00261">
    <property type="entry name" value="LDLRECEPTOR"/>
</dbReference>
<evidence type="ECO:0000256" key="1">
    <source>
        <dbReference type="ARBA" id="ARBA00004167"/>
    </source>
</evidence>
<dbReference type="SMART" id="SM00192">
    <property type="entry name" value="LDLa"/>
    <property type="match status" value="3"/>
</dbReference>
<sequence>YEVCNGVKDCVDNSDEEECDPKLHFVECNDGRKVHKSLWCDNWTDCIDNHIDELNCRNCTADEYMCNNSRCILNANVCDGVCDCLPNCDDEINCYSYVVQNGILLCRKFESLQCNGSDRCLAAKYVCDGKNDCLNPPHLGNDEFGC</sequence>
<evidence type="ECO:0000313" key="11">
    <source>
        <dbReference type="Proteomes" id="UP000285301"/>
    </source>
</evidence>
<keyword evidence="2" id="KW-0812">Transmembrane</keyword>
<accession>A0A443QM13</accession>
<keyword evidence="3" id="KW-0677">Repeat</keyword>
<dbReference type="PROSITE" id="PS01209">
    <property type="entry name" value="LDLRA_1"/>
    <property type="match status" value="1"/>
</dbReference>
<keyword evidence="5" id="KW-0472">Membrane</keyword>
<keyword evidence="6 9" id="KW-1015">Disulfide bond</keyword>
<dbReference type="PROSITE" id="PS50068">
    <property type="entry name" value="LDLRA_2"/>
    <property type="match status" value="1"/>
</dbReference>
<dbReference type="SUPFAM" id="SSF57424">
    <property type="entry name" value="LDL receptor-like module"/>
    <property type="match status" value="3"/>
</dbReference>
<dbReference type="InterPro" id="IPR051221">
    <property type="entry name" value="LDLR-related"/>
</dbReference>
<dbReference type="InterPro" id="IPR002172">
    <property type="entry name" value="LDrepeatLR_classA_rpt"/>
</dbReference>
<evidence type="ECO:0000256" key="8">
    <source>
        <dbReference type="ARBA" id="ARBA00023180"/>
    </source>
</evidence>
<dbReference type="GO" id="GO:0005041">
    <property type="term" value="F:low-density lipoprotein particle receptor activity"/>
    <property type="evidence" value="ECO:0007669"/>
    <property type="project" value="TreeGrafter"/>
</dbReference>
<evidence type="ECO:0000256" key="2">
    <source>
        <dbReference type="ARBA" id="ARBA00022692"/>
    </source>
</evidence>
<dbReference type="InterPro" id="IPR036055">
    <property type="entry name" value="LDL_receptor-like_sf"/>
</dbReference>
<dbReference type="Gene3D" id="4.10.400.10">
    <property type="entry name" value="Low-density Lipoprotein Receptor"/>
    <property type="match status" value="3"/>
</dbReference>
<keyword evidence="7 10" id="KW-0675">Receptor</keyword>
<evidence type="ECO:0000256" key="6">
    <source>
        <dbReference type="ARBA" id="ARBA00023157"/>
    </source>
</evidence>
<proteinExistence type="predicted"/>
<dbReference type="AlphaFoldDB" id="A0A443QM13"/>
<organism evidence="10 11">
    <name type="scientific">Dinothrombium tinctorium</name>
    <dbReference type="NCBI Taxonomy" id="1965070"/>
    <lineage>
        <taxon>Eukaryota</taxon>
        <taxon>Metazoa</taxon>
        <taxon>Ecdysozoa</taxon>
        <taxon>Arthropoda</taxon>
        <taxon>Chelicerata</taxon>
        <taxon>Arachnida</taxon>
        <taxon>Acari</taxon>
        <taxon>Acariformes</taxon>
        <taxon>Trombidiformes</taxon>
        <taxon>Prostigmata</taxon>
        <taxon>Anystina</taxon>
        <taxon>Parasitengona</taxon>
        <taxon>Trombidioidea</taxon>
        <taxon>Trombidiidae</taxon>
        <taxon>Dinothrombium</taxon>
    </lineage>
</organism>
<comment type="caution">
    <text evidence="9">Lacks conserved residue(s) required for the propagation of feature annotation.</text>
</comment>
<evidence type="ECO:0000256" key="3">
    <source>
        <dbReference type="ARBA" id="ARBA00022737"/>
    </source>
</evidence>
<evidence type="ECO:0000313" key="10">
    <source>
        <dbReference type="EMBL" id="RWS04062.1"/>
    </source>
</evidence>
<evidence type="ECO:0000256" key="4">
    <source>
        <dbReference type="ARBA" id="ARBA00022989"/>
    </source>
</evidence>
<dbReference type="GO" id="GO:0005886">
    <property type="term" value="C:plasma membrane"/>
    <property type="evidence" value="ECO:0007669"/>
    <property type="project" value="TreeGrafter"/>
</dbReference>
<keyword evidence="4" id="KW-1133">Transmembrane helix</keyword>
<name>A0A443QM13_9ACAR</name>
<dbReference type="InterPro" id="IPR023415">
    <property type="entry name" value="LDLR_class-A_CS"/>
</dbReference>
<comment type="caution">
    <text evidence="10">The sequence shown here is derived from an EMBL/GenBank/DDBJ whole genome shotgun (WGS) entry which is preliminary data.</text>
</comment>